<protein>
    <submittedName>
        <fullName evidence="1">Uncharacterized protein</fullName>
    </submittedName>
</protein>
<dbReference type="EMBL" id="MU394371">
    <property type="protein sequence ID" value="KAI6082420.1"/>
    <property type="molecule type" value="Genomic_DNA"/>
</dbReference>
<keyword evidence="2" id="KW-1185">Reference proteome</keyword>
<accession>A0ACC0CPY7</accession>
<evidence type="ECO:0000313" key="2">
    <source>
        <dbReference type="Proteomes" id="UP001497680"/>
    </source>
</evidence>
<gene>
    <name evidence="1" type="ORF">F4821DRAFT_214889</name>
</gene>
<dbReference type="Proteomes" id="UP001497680">
    <property type="component" value="Unassembled WGS sequence"/>
</dbReference>
<reference evidence="1 2" key="1">
    <citation type="journal article" date="2022" name="New Phytol.">
        <title>Ecological generalism drives hyperdiversity of secondary metabolite gene clusters in xylarialean endophytes.</title>
        <authorList>
            <person name="Franco M.E.E."/>
            <person name="Wisecaver J.H."/>
            <person name="Arnold A.E."/>
            <person name="Ju Y.M."/>
            <person name="Slot J.C."/>
            <person name="Ahrendt S."/>
            <person name="Moore L.P."/>
            <person name="Eastman K.E."/>
            <person name="Scott K."/>
            <person name="Konkel Z."/>
            <person name="Mondo S.J."/>
            <person name="Kuo A."/>
            <person name="Hayes R.D."/>
            <person name="Haridas S."/>
            <person name="Andreopoulos B."/>
            <person name="Riley R."/>
            <person name="LaButti K."/>
            <person name="Pangilinan J."/>
            <person name="Lipzen A."/>
            <person name="Amirebrahimi M."/>
            <person name="Yan J."/>
            <person name="Adam C."/>
            <person name="Keymanesh K."/>
            <person name="Ng V."/>
            <person name="Louie K."/>
            <person name="Northen T."/>
            <person name="Drula E."/>
            <person name="Henrissat B."/>
            <person name="Hsieh H.M."/>
            <person name="Youens-Clark K."/>
            <person name="Lutzoni F."/>
            <person name="Miadlikowska J."/>
            <person name="Eastwood D.C."/>
            <person name="Hamelin R.C."/>
            <person name="Grigoriev I.V."/>
            <person name="U'Ren J.M."/>
        </authorList>
    </citation>
    <scope>NUCLEOTIDE SEQUENCE [LARGE SCALE GENOMIC DNA]</scope>
    <source>
        <strain evidence="1 2">ER1909</strain>
    </source>
</reference>
<proteinExistence type="predicted"/>
<comment type="caution">
    <text evidence="1">The sequence shown here is derived from an EMBL/GenBank/DDBJ whole genome shotgun (WGS) entry which is preliminary data.</text>
</comment>
<sequence length="353" mass="39834">MIRWCSSYKPQQWKGFIRSPIRTRSGCRPLGGSHREKEDDSSEEDGLPPSPSLGRPARARGNDSASTSTANREQQQQHKRQSHGNNLQSDNMQRLPASTCIEDRQYCTQKCLSGLAGGRDPIDWECPNAADHGQQHLDPSDFRRRIRDQLAQDRGPEADAVPLYVSGAIGSLFKVRLSAYGYTLVAKGVERGYFTRLRHENEMYDRLRPIQGKHVPVCLGTIDLILPYYYSGGVYERFMFLGWGGRPLFEVVKSMSAEKVAVITTRVAAAFEAIHALQVLHGDAEIRNILYDTHSGSPMVVDFERAVAYDRQPLGLISPNRKRKYGTPQQKNENIFTKESQSVTTNIRSYSER</sequence>
<organism evidence="1 2">
    <name type="scientific">Hypoxylon rubiginosum</name>
    <dbReference type="NCBI Taxonomy" id="110542"/>
    <lineage>
        <taxon>Eukaryota</taxon>
        <taxon>Fungi</taxon>
        <taxon>Dikarya</taxon>
        <taxon>Ascomycota</taxon>
        <taxon>Pezizomycotina</taxon>
        <taxon>Sordariomycetes</taxon>
        <taxon>Xylariomycetidae</taxon>
        <taxon>Xylariales</taxon>
        <taxon>Hypoxylaceae</taxon>
        <taxon>Hypoxylon</taxon>
    </lineage>
</organism>
<evidence type="ECO:0000313" key="1">
    <source>
        <dbReference type="EMBL" id="KAI6082420.1"/>
    </source>
</evidence>
<name>A0ACC0CPY7_9PEZI</name>